<comment type="caution">
    <text evidence="2">The sequence shown here is derived from an EMBL/GenBank/DDBJ whole genome shotgun (WGS) entry which is preliminary data.</text>
</comment>
<dbReference type="EMBL" id="JAEUGD010000058">
    <property type="protein sequence ID" value="MBL6448140.1"/>
    <property type="molecule type" value="Genomic_DNA"/>
</dbReference>
<reference evidence="2" key="1">
    <citation type="submission" date="2021-01" db="EMBL/GenBank/DDBJ databases">
        <title>Fulvivirga kasyanovii gen. nov., sp nov., a novel member of the phylum Bacteroidetes isolated from seawater in a mussel farm.</title>
        <authorList>
            <person name="Zhao L.-H."/>
            <person name="Wang Z.-J."/>
        </authorList>
    </citation>
    <scope>NUCLEOTIDE SEQUENCE</scope>
    <source>
        <strain evidence="2">29W222</strain>
    </source>
</reference>
<protein>
    <submittedName>
        <fullName evidence="2">Uncharacterized protein</fullName>
    </submittedName>
</protein>
<keyword evidence="3" id="KW-1185">Reference proteome</keyword>
<dbReference type="Proteomes" id="UP000614216">
    <property type="component" value="Unassembled WGS sequence"/>
</dbReference>
<dbReference type="RefSeq" id="WP_202857672.1">
    <property type="nucleotide sequence ID" value="NZ_JAEUGD010000058.1"/>
</dbReference>
<evidence type="ECO:0000313" key="3">
    <source>
        <dbReference type="Proteomes" id="UP000614216"/>
    </source>
</evidence>
<sequence>MKNLTLTFLLILLIFRFSWAQELSLQNITTFDKLVVIGETDKITLNRGSEDRPMIKVTGATEKDVISEINAGILTLTIHGSVTDIQVYNSNLKRIETSGAVDITGADIIGSDGNYLVVSFDRSHGGDLLVEGGDRIEIKMPAIDIDIPEIGVAVDLPEFDFDFDIAHDFNFRGDLEIEEYNYLWKEHKEELKRWTKEWHDVTREVMKEASDEIKRVKKEMKKLIKTR</sequence>
<name>A0A937G197_9BACT</name>
<evidence type="ECO:0000313" key="2">
    <source>
        <dbReference type="EMBL" id="MBL6448140.1"/>
    </source>
</evidence>
<dbReference type="AlphaFoldDB" id="A0A937G197"/>
<gene>
    <name evidence="2" type="ORF">JMN32_17610</name>
</gene>
<feature type="coiled-coil region" evidence="1">
    <location>
        <begin position="199"/>
        <end position="226"/>
    </location>
</feature>
<organism evidence="2 3">
    <name type="scientific">Fulvivirga marina</name>
    <dbReference type="NCBI Taxonomy" id="2494733"/>
    <lineage>
        <taxon>Bacteria</taxon>
        <taxon>Pseudomonadati</taxon>
        <taxon>Bacteroidota</taxon>
        <taxon>Cytophagia</taxon>
        <taxon>Cytophagales</taxon>
        <taxon>Fulvivirgaceae</taxon>
        <taxon>Fulvivirga</taxon>
    </lineage>
</organism>
<keyword evidence="1" id="KW-0175">Coiled coil</keyword>
<accession>A0A937G197</accession>
<proteinExistence type="predicted"/>
<evidence type="ECO:0000256" key="1">
    <source>
        <dbReference type="SAM" id="Coils"/>
    </source>
</evidence>